<keyword evidence="6" id="KW-0687">Ribonucleoprotein</keyword>
<dbReference type="InterPro" id="IPR008913">
    <property type="entry name" value="Znf_CHY"/>
</dbReference>
<dbReference type="CDD" id="cd00463">
    <property type="entry name" value="Ribosomal_L31e"/>
    <property type="match status" value="1"/>
</dbReference>
<accession>A0A7C8MB30</accession>
<organism evidence="12 13">
    <name type="scientific">Massariosphaeria phaeospora</name>
    <dbReference type="NCBI Taxonomy" id="100035"/>
    <lineage>
        <taxon>Eukaryota</taxon>
        <taxon>Fungi</taxon>
        <taxon>Dikarya</taxon>
        <taxon>Ascomycota</taxon>
        <taxon>Pezizomycotina</taxon>
        <taxon>Dothideomycetes</taxon>
        <taxon>Pleosporomycetidae</taxon>
        <taxon>Pleosporales</taxon>
        <taxon>Pleosporales incertae sedis</taxon>
        <taxon>Massariosphaeria</taxon>
    </lineage>
</organism>
<dbReference type="Pfam" id="PF01198">
    <property type="entry name" value="Ribosomal_L31e"/>
    <property type="match status" value="1"/>
</dbReference>
<dbReference type="Gene3D" id="2.20.28.10">
    <property type="match status" value="1"/>
</dbReference>
<dbReference type="GO" id="GO:0008270">
    <property type="term" value="F:zinc ion binding"/>
    <property type="evidence" value="ECO:0007669"/>
    <property type="project" value="UniProtKB-KW"/>
</dbReference>
<feature type="region of interest" description="Disordered" evidence="8">
    <location>
        <begin position="216"/>
        <end position="289"/>
    </location>
</feature>
<dbReference type="GO" id="GO:0006511">
    <property type="term" value="P:ubiquitin-dependent protein catabolic process"/>
    <property type="evidence" value="ECO:0007669"/>
    <property type="project" value="TreeGrafter"/>
</dbReference>
<keyword evidence="3 7" id="KW-0863">Zinc-finger</keyword>
<dbReference type="InterPro" id="IPR023621">
    <property type="entry name" value="Ribosomal_eL31_dom_sf"/>
</dbReference>
<dbReference type="SUPFAM" id="SSF161219">
    <property type="entry name" value="CHY zinc finger-like"/>
    <property type="match status" value="1"/>
</dbReference>
<dbReference type="PROSITE" id="PS51270">
    <property type="entry name" value="ZF_CTCHY"/>
    <property type="match status" value="1"/>
</dbReference>
<dbReference type="FunFam" id="3.10.440.10:FF:000001">
    <property type="entry name" value="60S ribosomal protein L31"/>
    <property type="match status" value="1"/>
</dbReference>
<dbReference type="Proteomes" id="UP000481861">
    <property type="component" value="Unassembled WGS sequence"/>
</dbReference>
<dbReference type="SMART" id="SM01380">
    <property type="entry name" value="Ribosomal_L31e"/>
    <property type="match status" value="1"/>
</dbReference>
<feature type="region of interest" description="Disordered" evidence="8">
    <location>
        <begin position="729"/>
        <end position="793"/>
    </location>
</feature>
<evidence type="ECO:0000256" key="6">
    <source>
        <dbReference type="ARBA" id="ARBA00023274"/>
    </source>
</evidence>
<dbReference type="GO" id="GO:0061630">
    <property type="term" value="F:ubiquitin protein ligase activity"/>
    <property type="evidence" value="ECO:0007669"/>
    <property type="project" value="TreeGrafter"/>
</dbReference>
<reference evidence="12 13" key="1">
    <citation type="submission" date="2020-01" db="EMBL/GenBank/DDBJ databases">
        <authorList>
            <consortium name="DOE Joint Genome Institute"/>
            <person name="Haridas S."/>
            <person name="Albert R."/>
            <person name="Binder M."/>
            <person name="Bloem J."/>
            <person name="Labutti K."/>
            <person name="Salamov A."/>
            <person name="Andreopoulos B."/>
            <person name="Baker S.E."/>
            <person name="Barry K."/>
            <person name="Bills G."/>
            <person name="Bluhm B.H."/>
            <person name="Cannon C."/>
            <person name="Castanera R."/>
            <person name="Culley D.E."/>
            <person name="Daum C."/>
            <person name="Ezra D."/>
            <person name="Gonzalez J.B."/>
            <person name="Henrissat B."/>
            <person name="Kuo A."/>
            <person name="Liang C."/>
            <person name="Lipzen A."/>
            <person name="Lutzoni F."/>
            <person name="Magnuson J."/>
            <person name="Mondo S."/>
            <person name="Nolan M."/>
            <person name="Ohm R."/>
            <person name="Pangilinan J."/>
            <person name="Park H.-J.H."/>
            <person name="Ramirez L."/>
            <person name="Alfaro M."/>
            <person name="Sun H."/>
            <person name="Tritt A."/>
            <person name="Yoshinaga Y."/>
            <person name="Zwiers L.-H.L."/>
            <person name="Turgeon B.G."/>
            <person name="Goodwin S.B."/>
            <person name="Spatafora J.W."/>
            <person name="Crous P.W."/>
            <person name="Grigoriev I.V."/>
        </authorList>
    </citation>
    <scope>NUCLEOTIDE SEQUENCE [LARGE SCALE GENOMIC DNA]</scope>
    <source>
        <strain evidence="12 13">CBS 611.86</strain>
    </source>
</reference>
<evidence type="ECO:0000259" key="9">
    <source>
        <dbReference type="PROSITE" id="PS50089"/>
    </source>
</evidence>
<dbReference type="InterPro" id="IPR037274">
    <property type="entry name" value="Znf_CHY_sf"/>
</dbReference>
<feature type="domain" description="CHY-type" evidence="10">
    <location>
        <begin position="292"/>
        <end position="359"/>
    </location>
</feature>
<dbReference type="Gene3D" id="3.30.40.10">
    <property type="entry name" value="Zinc/RING finger domain, C3HC4 (zinc finger)"/>
    <property type="match status" value="1"/>
</dbReference>
<evidence type="ECO:0000256" key="8">
    <source>
        <dbReference type="SAM" id="MobiDB-lite"/>
    </source>
</evidence>
<evidence type="ECO:0000256" key="4">
    <source>
        <dbReference type="ARBA" id="ARBA00022833"/>
    </source>
</evidence>
<name>A0A7C8MB30_9PLEO</name>
<evidence type="ECO:0000313" key="12">
    <source>
        <dbReference type="EMBL" id="KAF2872461.1"/>
    </source>
</evidence>
<dbReference type="SUPFAM" id="SSF161245">
    <property type="entry name" value="Zinc hairpin stack"/>
    <property type="match status" value="1"/>
</dbReference>
<evidence type="ECO:0000256" key="7">
    <source>
        <dbReference type="PROSITE-ProRule" id="PRU00601"/>
    </source>
</evidence>
<evidence type="ECO:0000259" key="11">
    <source>
        <dbReference type="PROSITE" id="PS51270"/>
    </source>
</evidence>
<evidence type="ECO:0000256" key="1">
    <source>
        <dbReference type="ARBA" id="ARBA00010808"/>
    </source>
</evidence>
<dbReference type="OrthoDB" id="411372at2759"/>
<evidence type="ECO:0000256" key="3">
    <source>
        <dbReference type="ARBA" id="ARBA00022771"/>
    </source>
</evidence>
<dbReference type="InterPro" id="IPR017921">
    <property type="entry name" value="Znf_CTCHY"/>
</dbReference>
<feature type="compositionally biased region" description="Low complexity" evidence="8">
    <location>
        <begin position="557"/>
        <end position="578"/>
    </location>
</feature>
<dbReference type="InterPro" id="IPR013083">
    <property type="entry name" value="Znf_RING/FYVE/PHD"/>
</dbReference>
<dbReference type="InterPro" id="IPR037275">
    <property type="entry name" value="Znf_CTCHY_sf"/>
</dbReference>
<dbReference type="PROSITE" id="PS51266">
    <property type="entry name" value="ZF_CHY"/>
    <property type="match status" value="1"/>
</dbReference>
<dbReference type="GO" id="GO:0005634">
    <property type="term" value="C:nucleus"/>
    <property type="evidence" value="ECO:0007669"/>
    <property type="project" value="TreeGrafter"/>
</dbReference>
<keyword evidence="5" id="KW-0689">Ribosomal protein</keyword>
<comment type="caution">
    <text evidence="12">The sequence shown here is derived from an EMBL/GenBank/DDBJ whole genome shotgun (WGS) entry which is preliminary data.</text>
</comment>
<feature type="region of interest" description="Disordered" evidence="8">
    <location>
        <begin position="555"/>
        <end position="588"/>
    </location>
</feature>
<dbReference type="Pfam" id="PF14599">
    <property type="entry name" value="zinc_ribbon_6"/>
    <property type="match status" value="1"/>
</dbReference>
<feature type="domain" description="CTCHY-type" evidence="11">
    <location>
        <begin position="361"/>
        <end position="427"/>
    </location>
</feature>
<proteinExistence type="inferred from homology"/>
<dbReference type="GO" id="GO:0006412">
    <property type="term" value="P:translation"/>
    <property type="evidence" value="ECO:0007669"/>
    <property type="project" value="InterPro"/>
</dbReference>
<evidence type="ECO:0000256" key="5">
    <source>
        <dbReference type="ARBA" id="ARBA00022980"/>
    </source>
</evidence>
<dbReference type="GO" id="GO:0005840">
    <property type="term" value="C:ribosome"/>
    <property type="evidence" value="ECO:0007669"/>
    <property type="project" value="UniProtKB-KW"/>
</dbReference>
<dbReference type="Pfam" id="PF13639">
    <property type="entry name" value="zf-RING_2"/>
    <property type="match status" value="1"/>
</dbReference>
<dbReference type="CDD" id="cd16464">
    <property type="entry name" value="RING-H2_Pirh2-like"/>
    <property type="match status" value="1"/>
</dbReference>
<dbReference type="SMART" id="SM00184">
    <property type="entry name" value="RING"/>
    <property type="match status" value="1"/>
</dbReference>
<dbReference type="InterPro" id="IPR000054">
    <property type="entry name" value="Ribosomal_eL31"/>
</dbReference>
<comment type="similarity">
    <text evidence="1">Belongs to the eukaryotic ribosomal protein eL31 family.</text>
</comment>
<gene>
    <name evidence="12" type="ORF">BDV95DRAFT_606076</name>
</gene>
<dbReference type="GO" id="GO:1990904">
    <property type="term" value="C:ribonucleoprotein complex"/>
    <property type="evidence" value="ECO:0007669"/>
    <property type="project" value="UniProtKB-KW"/>
</dbReference>
<dbReference type="EMBL" id="JAADJZ010000009">
    <property type="protein sequence ID" value="KAF2872461.1"/>
    <property type="molecule type" value="Genomic_DNA"/>
</dbReference>
<dbReference type="PROSITE" id="PS50089">
    <property type="entry name" value="ZF_RING_2"/>
    <property type="match status" value="1"/>
</dbReference>
<dbReference type="InterPro" id="IPR001841">
    <property type="entry name" value="Znf_RING"/>
</dbReference>
<keyword evidence="2" id="KW-0479">Metal-binding</keyword>
<keyword evidence="4" id="KW-0862">Zinc</keyword>
<evidence type="ECO:0000259" key="10">
    <source>
        <dbReference type="PROSITE" id="PS51266"/>
    </source>
</evidence>
<evidence type="ECO:0000313" key="13">
    <source>
        <dbReference type="Proteomes" id="UP000481861"/>
    </source>
</evidence>
<dbReference type="PANTHER" id="PTHR21319:SF0">
    <property type="entry name" value="AND RING FINGER DOMAIN PROTEIN, PUTATIVE (AFU_ORTHOLOGUE AFUA_1G08900)-RELATED"/>
    <property type="match status" value="1"/>
</dbReference>
<dbReference type="GO" id="GO:0003735">
    <property type="term" value="F:structural constituent of ribosome"/>
    <property type="evidence" value="ECO:0007669"/>
    <property type="project" value="InterPro"/>
</dbReference>
<evidence type="ECO:0000256" key="2">
    <source>
        <dbReference type="ARBA" id="ARBA00022723"/>
    </source>
</evidence>
<dbReference type="Pfam" id="PF05495">
    <property type="entry name" value="zf-CHY"/>
    <property type="match status" value="1"/>
</dbReference>
<keyword evidence="13" id="KW-1185">Reference proteome</keyword>
<protein>
    <submittedName>
        <fullName evidence="12">Uncharacterized protein</fullName>
    </submittedName>
</protein>
<feature type="compositionally biased region" description="Acidic residues" evidence="8">
    <location>
        <begin position="749"/>
        <end position="774"/>
    </location>
</feature>
<dbReference type="GO" id="GO:0016567">
    <property type="term" value="P:protein ubiquitination"/>
    <property type="evidence" value="ECO:0007669"/>
    <property type="project" value="TreeGrafter"/>
</dbReference>
<dbReference type="PANTHER" id="PTHR21319">
    <property type="entry name" value="RING FINGER AND CHY ZINC FINGER DOMAIN-CONTAINING PROTEIN 1"/>
    <property type="match status" value="1"/>
</dbReference>
<dbReference type="SUPFAM" id="SSF57850">
    <property type="entry name" value="RING/U-box"/>
    <property type="match status" value="1"/>
</dbReference>
<dbReference type="Gene3D" id="3.10.440.10">
    <property type="match status" value="1"/>
</dbReference>
<feature type="domain" description="RING-type" evidence="9">
    <location>
        <begin position="428"/>
        <end position="470"/>
    </location>
</feature>
<sequence>MSHLLSSFFIDPVLRQARRFSGAAAPNDPETGAGAGIGLSHANSVESRRRLAGVAVTATHTADAVQRPPALADRARAQLPPSLISRRAPPAVVDEGEAQGLHDGTLQDPRMTLSRRSTVPSAAVDIPAEAIAITMSANPSRTLEDQFRQLQLAPPFSTTGGTAQHVAAMSESLPADDGMRHLRARVHQIRDLGTTDDDKAHLMHSLMTERYNLLRPTSPSSFVSTDRPFTPTSGQSAYSDGHLASPVSPASEVDPDNPFNLRPGDTDPTYRSRSTHHAPDAGGEDEDFDTAEDGSSLGCQHYKRNVKVQCFQCRRWYTCRHCHDAKEDHNLDRRRTLHMLCMACGTPQKAAEYCRHCGTQSACYYCDVCKLWDDNSSKKIYHCLDCGICRRGEGLGKDFVHCKNCCVCISISHATSHKCLERATDRNCPICGDYLFNSSTAVVSMPCGHYLHKACYNLYMQTAYKCPMCKKSAVNMELQWQKLTQAIETQPMPEGFANTRAVIQCNDCSAKSSVKYHWLGNKCNTCDSYNTNELRILNGPESEQTANAILDAEENSGARASSPISASSPSSQPLRSPRYYFQPDEPEETWLPDQLPSFPFQMPQLPGMPQMPQIPQMQFPQIPQMPQFLGMSQLQIPDPYELMERVRRSFALSTYLNPTGEIPIEAVPIIDLGDDRPELRATDGTTVRQPSLPQYVLERFSSTFSPLRNYLNPSIDSIPGLDLSSDHDPNALQFWGEDGGRMDRLLSGGEEDDDDDSISGESTDEDDDEDEEGDVERGVKMSKAAGKKPAGKTTRSAIADVVAREYTIHLHKRVHGVQFKKRAPTAIKEIRGFAEKAMGTKDVRLDPQLNKKVWEAGIKGVPYRLRVRISRKRNDEEGAKEKLYSYVQAVNVKDPKGLHTTIVEDS</sequence>
<dbReference type="InterPro" id="IPR039512">
    <property type="entry name" value="RCHY1_zinc-ribbon"/>
</dbReference>
<dbReference type="AlphaFoldDB" id="A0A7C8MB30"/>
<dbReference type="SUPFAM" id="SSF54575">
    <property type="entry name" value="Ribosomal protein L31e"/>
    <property type="match status" value="1"/>
</dbReference>